<evidence type="ECO:0000313" key="8">
    <source>
        <dbReference type="Proteomes" id="UP000017836"/>
    </source>
</evidence>
<proteinExistence type="inferred from homology"/>
<keyword evidence="8" id="KW-1185">Reference proteome</keyword>
<dbReference type="InterPro" id="IPR004263">
    <property type="entry name" value="Exostosin"/>
</dbReference>
<dbReference type="Proteomes" id="UP000017836">
    <property type="component" value="Unassembled WGS sequence"/>
</dbReference>
<dbReference type="OrthoDB" id="1924787at2759"/>
<evidence type="ECO:0000256" key="4">
    <source>
        <dbReference type="ARBA" id="ARBA00022968"/>
    </source>
</evidence>
<dbReference type="GO" id="GO:0000139">
    <property type="term" value="C:Golgi membrane"/>
    <property type="evidence" value="ECO:0007669"/>
    <property type="project" value="UniProtKB-SubCell"/>
</dbReference>
<dbReference type="PANTHER" id="PTHR11062">
    <property type="entry name" value="EXOSTOSIN HEPARAN SULFATE GLYCOSYLTRANSFERASE -RELATED"/>
    <property type="match status" value="1"/>
</dbReference>
<keyword evidence="5" id="KW-0333">Golgi apparatus</keyword>
<organism evidence="7 8">
    <name type="scientific">Amborella trichopoda</name>
    <dbReference type="NCBI Taxonomy" id="13333"/>
    <lineage>
        <taxon>Eukaryota</taxon>
        <taxon>Viridiplantae</taxon>
        <taxon>Streptophyta</taxon>
        <taxon>Embryophyta</taxon>
        <taxon>Tracheophyta</taxon>
        <taxon>Spermatophyta</taxon>
        <taxon>Magnoliopsida</taxon>
        <taxon>Amborellales</taxon>
        <taxon>Amborellaceae</taxon>
        <taxon>Amborella</taxon>
    </lineage>
</organism>
<keyword evidence="3" id="KW-0328">Glycosyltransferase</keyword>
<keyword evidence="3" id="KW-0808">Transferase</keyword>
<dbReference type="OMA" id="FIYHMET"/>
<evidence type="ECO:0000259" key="6">
    <source>
        <dbReference type="Pfam" id="PF03016"/>
    </source>
</evidence>
<protein>
    <recommendedName>
        <fullName evidence="6">Exostosin GT47 domain-containing protein</fullName>
    </recommendedName>
</protein>
<accession>W1PG19</accession>
<comment type="subcellular location">
    <subcellularLocation>
        <location evidence="1">Golgi apparatus membrane</location>
        <topology evidence="1">Single-pass type II membrane protein</topology>
    </subcellularLocation>
</comment>
<evidence type="ECO:0000256" key="5">
    <source>
        <dbReference type="ARBA" id="ARBA00023034"/>
    </source>
</evidence>
<dbReference type="Pfam" id="PF03016">
    <property type="entry name" value="Exostosin_GT47"/>
    <property type="match status" value="1"/>
</dbReference>
<sequence>MKLEAGLSKARAAIREATLSHRNRTPIEDPDDYAPKGGIYRNSYAFHRSYLEMEKRFKIFVYEEGEPPLVHNGPCKSIYSSEGIFIHEMVLGNRFRTRSQERAHVHFLPFSVVAMIQFVYTPSSFDLYPVKNLVADYIDVISKKYHYWNQSLGADHFMLSCHDWGPHTSAANPLLNKNSIRVLCNANSSEDFYPQRDVPLPEINIPSGSIEGMLGGLRPSARTILAFFAGGVHGWIRSILLQHWKNKDPDIQAFEYLPHDLSYWDMLRKSKFCLCPSGYEVASPRLVEAIYAECVPVIISDHYVLPFSDVLNWASFSVEVKVGEIERLKEILEGISMEKYVRMQRRVKQVQRHFVVNEPPKRYDVFHMVIHSVWLRRLNLKLHL</sequence>
<feature type="domain" description="Exostosin GT47" evidence="6">
    <location>
        <begin position="53"/>
        <end position="333"/>
    </location>
</feature>
<reference evidence="8" key="1">
    <citation type="journal article" date="2013" name="Science">
        <title>The Amborella genome and the evolution of flowering plants.</title>
        <authorList>
            <consortium name="Amborella Genome Project"/>
        </authorList>
    </citation>
    <scope>NUCLEOTIDE SEQUENCE [LARGE SCALE GENOMIC DNA]</scope>
</reference>
<dbReference type="GO" id="GO:0016757">
    <property type="term" value="F:glycosyltransferase activity"/>
    <property type="evidence" value="ECO:0007669"/>
    <property type="project" value="UniProtKB-KW"/>
</dbReference>
<evidence type="ECO:0000313" key="7">
    <source>
        <dbReference type="EMBL" id="ERN06898.1"/>
    </source>
</evidence>
<keyword evidence="4" id="KW-0812">Transmembrane</keyword>
<dbReference type="eggNOG" id="KOG1021">
    <property type="taxonomic scope" value="Eukaryota"/>
</dbReference>
<evidence type="ECO:0000256" key="2">
    <source>
        <dbReference type="ARBA" id="ARBA00010271"/>
    </source>
</evidence>
<dbReference type="InterPro" id="IPR040911">
    <property type="entry name" value="Exostosin_GT47"/>
</dbReference>
<keyword evidence="4" id="KW-0735">Signal-anchor</keyword>
<gene>
    <name evidence="7" type="ORF">AMTR_s00005p00255230</name>
</gene>
<dbReference type="AlphaFoldDB" id="W1PG19"/>
<dbReference type="PANTHER" id="PTHR11062:SF207">
    <property type="entry name" value="OS07G0188700 PROTEIN"/>
    <property type="match status" value="1"/>
</dbReference>
<evidence type="ECO:0000256" key="3">
    <source>
        <dbReference type="ARBA" id="ARBA00022676"/>
    </source>
</evidence>
<comment type="similarity">
    <text evidence="2">Belongs to the glycosyltransferase 47 family.</text>
</comment>
<dbReference type="EMBL" id="KI393866">
    <property type="protein sequence ID" value="ERN06898.1"/>
    <property type="molecule type" value="Genomic_DNA"/>
</dbReference>
<dbReference type="Gramene" id="ERN06898">
    <property type="protein sequence ID" value="ERN06898"/>
    <property type="gene ID" value="AMTR_s00005p00255230"/>
</dbReference>
<name>W1PG19_AMBTC</name>
<dbReference type="HOGENOM" id="CLU_025166_1_1_1"/>
<evidence type="ECO:0000256" key="1">
    <source>
        <dbReference type="ARBA" id="ARBA00004323"/>
    </source>
</evidence>